<accession>A0A7S5E9U3</accession>
<evidence type="ECO:0000256" key="1">
    <source>
        <dbReference type="SAM" id="MobiDB-lite"/>
    </source>
</evidence>
<dbReference type="GeneID" id="77947935"/>
<organism evidence="2 3">
    <name type="scientific">Pseudomonas phage Iggy</name>
    <dbReference type="NCBI Taxonomy" id="2592193"/>
    <lineage>
        <taxon>Viruses</taxon>
        <taxon>Duplodnaviria</taxon>
        <taxon>Heunggongvirae</taxon>
        <taxon>Uroviricota</taxon>
        <taxon>Caudoviricetes</taxon>
        <taxon>Queuovirinae</taxon>
        <taxon>Iggyvirus</taxon>
        <taxon>Iggyvirus iggy</taxon>
    </lineage>
</organism>
<dbReference type="RefSeq" id="YP_010671680.1">
    <property type="nucleotide sequence ID" value="NC_070970.1"/>
</dbReference>
<name>A0A7S5E9U3_9CAUD</name>
<reference evidence="2 3" key="1">
    <citation type="journal article" date="2020" name="Phage (New Rochelle)">
        <title>A New High-Throughput Screening Method for Phages: Enabling Crude Isolation and Fast Identification of Diverse Phages with Therapeutic Potential.</title>
        <authorList>
            <person name="Olsen N.S."/>
            <person name="Hendriksen N.B."/>
            <person name="Hansen L.H."/>
            <person name="Kot W."/>
        </authorList>
    </citation>
    <scope>NUCLEOTIDE SEQUENCE [LARGE SCALE GENOMIC DNA]</scope>
</reference>
<evidence type="ECO:0000313" key="3">
    <source>
        <dbReference type="Proteomes" id="UP000617051"/>
    </source>
</evidence>
<dbReference type="Proteomes" id="UP000617051">
    <property type="component" value="Segment"/>
</dbReference>
<dbReference type="KEGG" id="vg:77947935"/>
<feature type="region of interest" description="Disordered" evidence="1">
    <location>
        <begin position="80"/>
        <end position="110"/>
    </location>
</feature>
<keyword evidence="3" id="KW-1185">Reference proteome</keyword>
<dbReference type="EMBL" id="MN029011">
    <property type="protein sequence ID" value="QEA09728.1"/>
    <property type="molecule type" value="Genomic_DNA"/>
</dbReference>
<protein>
    <submittedName>
        <fullName evidence="2">Uncharacterized protein</fullName>
    </submittedName>
</protein>
<proteinExistence type="predicted"/>
<sequence length="229" mass="26086">MNKPYRKYFKPVPEGVSEIDVYMVHKMFNLQDPSGALHHASKKILLCGERTGGKSKLKDITEARDALSRWINMHKDEMTTAEEPVPAQEGEVRDGLPLPVAPHQPPRPEGEFMRRITKACEIPERFIENVKLCAATKVVVDLYVELHAQKKMVLVVAYADPVHPDHRWNVLYSDGGSFHEKLRWTNLSEVCAWLTSLSRPCSWATRGRRAENLACELQAMFKKPVVTLN</sequence>
<evidence type="ECO:0000313" key="2">
    <source>
        <dbReference type="EMBL" id="QEA09728.1"/>
    </source>
</evidence>